<keyword evidence="5 10" id="KW-0678">Repressor</keyword>
<evidence type="ECO:0000256" key="4">
    <source>
        <dbReference type="ARBA" id="ARBA00022490"/>
    </source>
</evidence>
<keyword evidence="4 10" id="KW-0963">Cytoplasm</keyword>
<sequence length="834" mass="91499">MADKRKLQSDIERNLKKVQEGRTAFKEILERFESSVNQTQKEKFENDLKKEIKKLQRLREQIKTWLTASEVKDKRPLLDARKEIEQDMERFKIIEKETKTKAYSKEGLLSTDAKKDPMQKEKEELGDWLKQCISSLNTQTEKYEFEIESLTNSSKKKRNDITIAIEEKRQRLEMCCFHVEKLETIMRLLDNERLDCGKVRSIQEPIEYVVGCGDDPSILDYRSMYDDLRLDEISDSTVIGSAPGNVVNPSEHDVNGIPAPPASIPNHRLGNDDAGSSTSTHTTASNHTDSSLTHPSSSTSSNASSSRERAKSDEKANSMTHVSASSTSTPLKPSTGAVALSTSKHKSANIANQTAPPALMSQVVAGTPNKSLNRSFAAHATNGASHISSTDSTSSKGRAHNADSQSSADTSRAQKGENNAKVSDRLLPTSSTQPHVSCESQHTPSRVSSISDQNSDFVLPTTSSGSPNPAGNSTASSLAASTPSATYSVVIKTGFAGSLASAGNPSGVSTNTSISAAVSSAPLASTCVSQMVQPKLLSTDSISTSLSGAPSTTLSPIGHVHSNLLSSSSLALVQENTLPGLLSNPQSNPSLISEGQLPPGLDASLSTSLSGKFQSVAAATGQVLPLSSVIPSGPSQNQQSHLPMEKQLTALQAPLHAPSPRMASYTHMHPRDAAAPFRNRNLDKAKGPVPHELLLQLQALESGYRRLPHPCDTEKSRMIVCKNFVNGPSYYPREPLPGTDTEDYYMKLDAQTLFFIFYYFEGTKAQYFAAKALKRMSWRFHTKFMMWFQRHEEPKQITDEYESGSYIYYDFKTMSQRKKEEFMFHYSFLEDKDF</sequence>
<evidence type="ECO:0000259" key="13">
    <source>
        <dbReference type="Pfam" id="PF04065"/>
    </source>
</evidence>
<evidence type="ECO:0000256" key="2">
    <source>
        <dbReference type="ARBA" id="ARBA00004496"/>
    </source>
</evidence>
<dbReference type="PIRSF" id="PIRSF005290">
    <property type="entry name" value="NOT_su_3_5"/>
    <property type="match status" value="1"/>
</dbReference>
<dbReference type="PANTHER" id="PTHR23326">
    <property type="entry name" value="CCR4 NOT-RELATED"/>
    <property type="match status" value="1"/>
</dbReference>
<organism evidence="15 16">
    <name type="scientific">Calicophoron daubneyi</name>
    <name type="common">Rumen fluke</name>
    <name type="synonym">Paramphistomum daubneyi</name>
    <dbReference type="NCBI Taxonomy" id="300641"/>
    <lineage>
        <taxon>Eukaryota</taxon>
        <taxon>Metazoa</taxon>
        <taxon>Spiralia</taxon>
        <taxon>Lophotrochozoa</taxon>
        <taxon>Platyhelminthes</taxon>
        <taxon>Trematoda</taxon>
        <taxon>Digenea</taxon>
        <taxon>Plagiorchiida</taxon>
        <taxon>Pronocephalata</taxon>
        <taxon>Paramphistomoidea</taxon>
        <taxon>Paramphistomidae</taxon>
        <taxon>Calicophoron</taxon>
    </lineage>
</organism>
<feature type="domain" description="NOT2/NOT3/NOT5 C-terminal" evidence="14">
    <location>
        <begin position="707"/>
        <end position="829"/>
    </location>
</feature>
<evidence type="ECO:0000256" key="7">
    <source>
        <dbReference type="ARBA" id="ARBA00023015"/>
    </source>
</evidence>
<dbReference type="EMBL" id="CAXLJL010000058">
    <property type="protein sequence ID" value="CAL5130249.1"/>
    <property type="molecule type" value="Genomic_DNA"/>
</dbReference>
<feature type="compositionally biased region" description="Low complexity" evidence="12">
    <location>
        <begin position="385"/>
        <end position="395"/>
    </location>
</feature>
<dbReference type="Pfam" id="PF04065">
    <property type="entry name" value="Not3"/>
    <property type="match status" value="1"/>
</dbReference>
<comment type="subcellular location">
    <subcellularLocation>
        <location evidence="2 10">Cytoplasm</location>
    </subcellularLocation>
    <subcellularLocation>
        <location evidence="1 10">Nucleus</location>
    </subcellularLocation>
</comment>
<dbReference type="InterPro" id="IPR038635">
    <property type="entry name" value="CCR4-NOT_su2/3/5_C_sf"/>
</dbReference>
<evidence type="ECO:0000256" key="8">
    <source>
        <dbReference type="ARBA" id="ARBA00023163"/>
    </source>
</evidence>
<feature type="compositionally biased region" description="Basic and acidic residues" evidence="12">
    <location>
        <begin position="306"/>
        <end position="316"/>
    </location>
</feature>
<name>A0AAV2T281_CALDB</name>
<evidence type="ECO:0000256" key="12">
    <source>
        <dbReference type="SAM" id="MobiDB-lite"/>
    </source>
</evidence>
<comment type="similarity">
    <text evidence="3 10">Belongs to the CNOT2/3/5 family.</text>
</comment>
<dbReference type="InterPro" id="IPR007282">
    <property type="entry name" value="NOT2/3/5_C"/>
</dbReference>
<dbReference type="GO" id="GO:2000036">
    <property type="term" value="P:regulation of stem cell population maintenance"/>
    <property type="evidence" value="ECO:0007669"/>
    <property type="project" value="UniProtKB-ARBA"/>
</dbReference>
<evidence type="ECO:0000256" key="10">
    <source>
        <dbReference type="PIRNR" id="PIRNR005290"/>
    </source>
</evidence>
<reference evidence="15" key="1">
    <citation type="submission" date="2024-06" db="EMBL/GenBank/DDBJ databases">
        <authorList>
            <person name="Liu X."/>
            <person name="Lenzi L."/>
            <person name="Haldenby T S."/>
            <person name="Uol C."/>
        </authorList>
    </citation>
    <scope>NUCLEOTIDE SEQUENCE</scope>
</reference>
<evidence type="ECO:0008006" key="17">
    <source>
        <dbReference type="Google" id="ProtNLM"/>
    </source>
</evidence>
<feature type="region of interest" description="Disordered" evidence="12">
    <location>
        <begin position="241"/>
        <end position="345"/>
    </location>
</feature>
<dbReference type="InterPro" id="IPR012270">
    <property type="entry name" value="CCR4-NOT_su3/5"/>
</dbReference>
<evidence type="ECO:0000256" key="1">
    <source>
        <dbReference type="ARBA" id="ARBA00004123"/>
    </source>
</evidence>
<dbReference type="Proteomes" id="UP001497525">
    <property type="component" value="Unassembled WGS sequence"/>
</dbReference>
<keyword evidence="8 10" id="KW-0804">Transcription</keyword>
<dbReference type="InterPro" id="IPR007207">
    <property type="entry name" value="Not_N"/>
</dbReference>
<evidence type="ECO:0000313" key="16">
    <source>
        <dbReference type="Proteomes" id="UP001497525"/>
    </source>
</evidence>
<evidence type="ECO:0000256" key="9">
    <source>
        <dbReference type="ARBA" id="ARBA00023242"/>
    </source>
</evidence>
<dbReference type="Gene3D" id="2.30.30.1020">
    <property type="entry name" value="CCR4-NOT complex subunit 2/3/5, C-terminal domain"/>
    <property type="match status" value="1"/>
</dbReference>
<feature type="compositionally biased region" description="Polar residues" evidence="12">
    <location>
        <begin position="317"/>
        <end position="332"/>
    </location>
</feature>
<evidence type="ECO:0000256" key="6">
    <source>
        <dbReference type="ARBA" id="ARBA00022553"/>
    </source>
</evidence>
<evidence type="ECO:0000256" key="11">
    <source>
        <dbReference type="SAM" id="Coils"/>
    </source>
</evidence>
<proteinExistence type="inferred from homology"/>
<evidence type="ECO:0000256" key="3">
    <source>
        <dbReference type="ARBA" id="ARBA00007682"/>
    </source>
</evidence>
<evidence type="ECO:0000256" key="5">
    <source>
        <dbReference type="ARBA" id="ARBA00022491"/>
    </source>
</evidence>
<keyword evidence="11" id="KW-0175">Coiled coil</keyword>
<dbReference type="Pfam" id="PF04153">
    <property type="entry name" value="NOT2_3_5_C"/>
    <property type="match status" value="1"/>
</dbReference>
<feature type="region of interest" description="Disordered" evidence="12">
    <location>
        <begin position="381"/>
        <end position="478"/>
    </location>
</feature>
<feature type="coiled-coil region" evidence="11">
    <location>
        <begin position="41"/>
        <end position="97"/>
    </location>
</feature>
<feature type="compositionally biased region" description="Low complexity" evidence="12">
    <location>
        <begin position="276"/>
        <end position="305"/>
    </location>
</feature>
<protein>
    <recommendedName>
        <fullName evidence="17">CCR4-NOT transcription complex subunit 3</fullName>
    </recommendedName>
</protein>
<keyword evidence="9 10" id="KW-0539">Nucleus</keyword>
<dbReference type="GO" id="GO:0000932">
    <property type="term" value="C:P-body"/>
    <property type="evidence" value="ECO:0007669"/>
    <property type="project" value="UniProtKB-UniRule"/>
</dbReference>
<dbReference type="InterPro" id="IPR040168">
    <property type="entry name" value="Not2/3/5"/>
</dbReference>
<evidence type="ECO:0000313" key="15">
    <source>
        <dbReference type="EMBL" id="CAL5130249.1"/>
    </source>
</evidence>
<feature type="domain" description="CCR4-Not complex component Not N-terminal" evidence="13">
    <location>
        <begin position="4"/>
        <end position="231"/>
    </location>
</feature>
<dbReference type="GO" id="GO:0006355">
    <property type="term" value="P:regulation of DNA-templated transcription"/>
    <property type="evidence" value="ECO:0007669"/>
    <property type="project" value="InterPro"/>
</dbReference>
<dbReference type="GO" id="GO:0030015">
    <property type="term" value="C:CCR4-NOT core complex"/>
    <property type="evidence" value="ECO:0007669"/>
    <property type="project" value="UniProtKB-UniRule"/>
</dbReference>
<gene>
    <name evidence="15" type="ORF">CDAUBV1_LOCUS1666</name>
</gene>
<accession>A0AAV2T281</accession>
<keyword evidence="7 10" id="KW-0805">Transcription regulation</keyword>
<feature type="compositionally biased region" description="Polar residues" evidence="12">
    <location>
        <begin position="428"/>
        <end position="472"/>
    </location>
</feature>
<comment type="caution">
    <text evidence="15">The sequence shown here is derived from an EMBL/GenBank/DDBJ whole genome shotgun (WGS) entry which is preliminary data.</text>
</comment>
<feature type="compositionally biased region" description="Polar residues" evidence="12">
    <location>
        <begin position="402"/>
        <end position="421"/>
    </location>
</feature>
<keyword evidence="6" id="KW-0597">Phosphoprotein</keyword>
<evidence type="ECO:0000259" key="14">
    <source>
        <dbReference type="Pfam" id="PF04153"/>
    </source>
</evidence>
<dbReference type="AlphaFoldDB" id="A0AAV2T281"/>
<dbReference type="GO" id="GO:0005634">
    <property type="term" value="C:nucleus"/>
    <property type="evidence" value="ECO:0007669"/>
    <property type="project" value="UniProtKB-SubCell"/>
</dbReference>